<protein>
    <recommendedName>
        <fullName evidence="3">Ferredoxin</fullName>
    </recommendedName>
</protein>
<keyword evidence="2" id="KW-1185">Reference proteome</keyword>
<evidence type="ECO:0000313" key="2">
    <source>
        <dbReference type="Proteomes" id="UP000635606"/>
    </source>
</evidence>
<dbReference type="EMBL" id="BOPH01000084">
    <property type="protein sequence ID" value="GIJ71016.1"/>
    <property type="molecule type" value="Genomic_DNA"/>
</dbReference>
<evidence type="ECO:0008006" key="3">
    <source>
        <dbReference type="Google" id="ProtNLM"/>
    </source>
</evidence>
<dbReference type="RefSeq" id="WP_239160571.1">
    <property type="nucleotide sequence ID" value="NZ_BOPH01000084.1"/>
</dbReference>
<accession>A0A8J4A184</accession>
<evidence type="ECO:0000313" key="1">
    <source>
        <dbReference type="EMBL" id="GIJ71016.1"/>
    </source>
</evidence>
<dbReference type="AlphaFoldDB" id="A0A8J4A184"/>
<gene>
    <name evidence="1" type="ORF">Voc01_059330</name>
</gene>
<dbReference type="Proteomes" id="UP000635606">
    <property type="component" value="Unassembled WGS sequence"/>
</dbReference>
<sequence>MSRPETLADQRLYLEDGLRQLACHGCGALVRVKKTSPQHTSIQWSTRAVRECAEFATRVALGETTALVDGCTTLRETIERAVREGRLEAKAASSA</sequence>
<organism evidence="1 2">
    <name type="scientific">Virgisporangium ochraceum</name>
    <dbReference type="NCBI Taxonomy" id="65505"/>
    <lineage>
        <taxon>Bacteria</taxon>
        <taxon>Bacillati</taxon>
        <taxon>Actinomycetota</taxon>
        <taxon>Actinomycetes</taxon>
        <taxon>Micromonosporales</taxon>
        <taxon>Micromonosporaceae</taxon>
        <taxon>Virgisporangium</taxon>
    </lineage>
</organism>
<reference evidence="1" key="1">
    <citation type="submission" date="2021-01" db="EMBL/GenBank/DDBJ databases">
        <title>Whole genome shotgun sequence of Virgisporangium ochraceum NBRC 16418.</title>
        <authorList>
            <person name="Komaki H."/>
            <person name="Tamura T."/>
        </authorList>
    </citation>
    <scope>NUCLEOTIDE SEQUENCE</scope>
    <source>
        <strain evidence="1">NBRC 16418</strain>
    </source>
</reference>
<proteinExistence type="predicted"/>
<comment type="caution">
    <text evidence="1">The sequence shown here is derived from an EMBL/GenBank/DDBJ whole genome shotgun (WGS) entry which is preliminary data.</text>
</comment>
<name>A0A8J4A184_9ACTN</name>